<dbReference type="EMBL" id="MU251428">
    <property type="protein sequence ID" value="KAG9235602.1"/>
    <property type="molecule type" value="Genomic_DNA"/>
</dbReference>
<accession>A0A9P8C6U2</accession>
<evidence type="ECO:0000313" key="1">
    <source>
        <dbReference type="EMBL" id="KAG9235602.1"/>
    </source>
</evidence>
<keyword evidence="2" id="KW-1185">Reference proteome</keyword>
<proteinExistence type="predicted"/>
<evidence type="ECO:0000313" key="2">
    <source>
        <dbReference type="Proteomes" id="UP000824998"/>
    </source>
</evidence>
<dbReference type="AlphaFoldDB" id="A0A9P8C6U2"/>
<protein>
    <submittedName>
        <fullName evidence="1">Uncharacterized protein</fullName>
    </submittedName>
</protein>
<name>A0A9P8C6U2_9HELO</name>
<dbReference type="Proteomes" id="UP000824998">
    <property type="component" value="Unassembled WGS sequence"/>
</dbReference>
<dbReference type="OrthoDB" id="3529119at2759"/>
<comment type="caution">
    <text evidence="1">The sequence shown here is derived from an EMBL/GenBank/DDBJ whole genome shotgun (WGS) entry which is preliminary data.</text>
</comment>
<organism evidence="1 2">
    <name type="scientific">Amylocarpus encephaloides</name>
    <dbReference type="NCBI Taxonomy" id="45428"/>
    <lineage>
        <taxon>Eukaryota</taxon>
        <taxon>Fungi</taxon>
        <taxon>Dikarya</taxon>
        <taxon>Ascomycota</taxon>
        <taxon>Pezizomycotina</taxon>
        <taxon>Leotiomycetes</taxon>
        <taxon>Helotiales</taxon>
        <taxon>Helotiales incertae sedis</taxon>
        <taxon>Amylocarpus</taxon>
    </lineage>
</organism>
<gene>
    <name evidence="1" type="ORF">BJ875DRAFT_503925</name>
</gene>
<sequence length="165" mass="19122">MDIRNVELSIEDILSIHRHWVSKLYTEEGKSEVEIVELLYEHHLPVTADQPARFAAHSTSTVTKVTSHQTKTRTYEVQKTLSTIEKGPSPLDMFKDDTCQSHERIAVGLRRVNVECHLNSNDGKNEDFEWMRQYKEYKGMSSQRREVKILQDVTEDKHGHGGDEE</sequence>
<reference evidence="1" key="1">
    <citation type="journal article" date="2021" name="IMA Fungus">
        <title>Genomic characterization of three marine fungi, including Emericellopsis atlantica sp. nov. with signatures of a generalist lifestyle and marine biomass degradation.</title>
        <authorList>
            <person name="Hagestad O.C."/>
            <person name="Hou L."/>
            <person name="Andersen J.H."/>
            <person name="Hansen E.H."/>
            <person name="Altermark B."/>
            <person name="Li C."/>
            <person name="Kuhnert E."/>
            <person name="Cox R.J."/>
            <person name="Crous P.W."/>
            <person name="Spatafora J.W."/>
            <person name="Lail K."/>
            <person name="Amirebrahimi M."/>
            <person name="Lipzen A."/>
            <person name="Pangilinan J."/>
            <person name="Andreopoulos W."/>
            <person name="Hayes R.D."/>
            <person name="Ng V."/>
            <person name="Grigoriev I.V."/>
            <person name="Jackson S.A."/>
            <person name="Sutton T.D.S."/>
            <person name="Dobson A.D.W."/>
            <person name="Rama T."/>
        </authorList>
    </citation>
    <scope>NUCLEOTIDE SEQUENCE</scope>
    <source>
        <strain evidence="1">TRa018bII</strain>
    </source>
</reference>